<organism evidence="2 3">
    <name type="scientific">Portunus trituberculatus</name>
    <name type="common">Swimming crab</name>
    <name type="synonym">Neptunus trituberculatus</name>
    <dbReference type="NCBI Taxonomy" id="210409"/>
    <lineage>
        <taxon>Eukaryota</taxon>
        <taxon>Metazoa</taxon>
        <taxon>Ecdysozoa</taxon>
        <taxon>Arthropoda</taxon>
        <taxon>Crustacea</taxon>
        <taxon>Multicrustacea</taxon>
        <taxon>Malacostraca</taxon>
        <taxon>Eumalacostraca</taxon>
        <taxon>Eucarida</taxon>
        <taxon>Decapoda</taxon>
        <taxon>Pleocyemata</taxon>
        <taxon>Brachyura</taxon>
        <taxon>Eubrachyura</taxon>
        <taxon>Portunoidea</taxon>
        <taxon>Portunidae</taxon>
        <taxon>Portuninae</taxon>
        <taxon>Portunus</taxon>
    </lineage>
</organism>
<feature type="region of interest" description="Disordered" evidence="1">
    <location>
        <begin position="1"/>
        <end position="41"/>
    </location>
</feature>
<accession>A0A5B7J119</accession>
<evidence type="ECO:0000313" key="3">
    <source>
        <dbReference type="Proteomes" id="UP000324222"/>
    </source>
</evidence>
<sequence length="66" mass="7329">MHPEADHPPATRSSPGNKGVSLIRGKVQDRQPPDTCTRCSLVSPDGQPQFVFEKRRVVLSLPEQHL</sequence>
<comment type="caution">
    <text evidence="2">The sequence shown here is derived from an EMBL/GenBank/DDBJ whole genome shotgun (WGS) entry which is preliminary data.</text>
</comment>
<evidence type="ECO:0000313" key="2">
    <source>
        <dbReference type="EMBL" id="MPC89882.1"/>
    </source>
</evidence>
<dbReference type="Proteomes" id="UP000324222">
    <property type="component" value="Unassembled WGS sequence"/>
</dbReference>
<evidence type="ECO:0000256" key="1">
    <source>
        <dbReference type="SAM" id="MobiDB-lite"/>
    </source>
</evidence>
<reference evidence="2 3" key="1">
    <citation type="submission" date="2019-05" db="EMBL/GenBank/DDBJ databases">
        <title>Another draft genome of Portunus trituberculatus and its Hox gene families provides insights of decapod evolution.</title>
        <authorList>
            <person name="Jeong J.-H."/>
            <person name="Song I."/>
            <person name="Kim S."/>
            <person name="Choi T."/>
            <person name="Kim D."/>
            <person name="Ryu S."/>
            <person name="Kim W."/>
        </authorList>
    </citation>
    <scope>NUCLEOTIDE SEQUENCE [LARGE SCALE GENOMIC DNA]</scope>
    <source>
        <tissue evidence="2">Muscle</tissue>
    </source>
</reference>
<keyword evidence="3" id="KW-1185">Reference proteome</keyword>
<protein>
    <submittedName>
        <fullName evidence="2">Uncharacterized protein</fullName>
    </submittedName>
</protein>
<proteinExistence type="predicted"/>
<name>A0A5B7J119_PORTR</name>
<dbReference type="EMBL" id="VSRR010082503">
    <property type="protein sequence ID" value="MPC89882.1"/>
    <property type="molecule type" value="Genomic_DNA"/>
</dbReference>
<gene>
    <name evidence="2" type="ORF">E2C01_084845</name>
</gene>
<dbReference type="AlphaFoldDB" id="A0A5B7J119"/>